<evidence type="ECO:0000256" key="10">
    <source>
        <dbReference type="ARBA" id="ARBA00025727"/>
    </source>
</evidence>
<protein>
    <recommendedName>
        <fullName evidence="2">chitinase</fullName>
        <ecNumber evidence="2">3.2.1.14</ecNumber>
    </recommendedName>
</protein>
<dbReference type="STRING" id="149040.A0A194XW18"/>
<dbReference type="InterPro" id="IPR045321">
    <property type="entry name" value="Cts1-like"/>
</dbReference>
<dbReference type="PROSITE" id="PS51164">
    <property type="entry name" value="CBM1_2"/>
    <property type="match status" value="1"/>
</dbReference>
<dbReference type="InterPro" id="IPR001223">
    <property type="entry name" value="Glyco_hydro18_cat"/>
</dbReference>
<dbReference type="PANTHER" id="PTHR45708:SF49">
    <property type="entry name" value="ENDOCHITINASE"/>
    <property type="match status" value="1"/>
</dbReference>
<evidence type="ECO:0000256" key="1">
    <source>
        <dbReference type="ARBA" id="ARBA00000822"/>
    </source>
</evidence>
<dbReference type="PROSITE" id="PS01095">
    <property type="entry name" value="GH18_1"/>
    <property type="match status" value="1"/>
</dbReference>
<dbReference type="GeneID" id="28820164"/>
<dbReference type="PROSITE" id="PS00562">
    <property type="entry name" value="CBM1_1"/>
    <property type="match status" value="1"/>
</dbReference>
<feature type="signal peptide" evidence="12">
    <location>
        <begin position="1"/>
        <end position="22"/>
    </location>
</feature>
<evidence type="ECO:0000259" key="14">
    <source>
        <dbReference type="PROSITE" id="PS51910"/>
    </source>
</evidence>
<evidence type="ECO:0000256" key="12">
    <source>
        <dbReference type="SAM" id="SignalP"/>
    </source>
</evidence>
<dbReference type="GO" id="GO:0030248">
    <property type="term" value="F:cellulose binding"/>
    <property type="evidence" value="ECO:0007669"/>
    <property type="project" value="InterPro"/>
</dbReference>
<feature type="domain" description="GH18" evidence="14">
    <location>
        <begin position="30"/>
        <end position="334"/>
    </location>
</feature>
<dbReference type="SMART" id="SM00236">
    <property type="entry name" value="fCBD"/>
    <property type="match status" value="1"/>
</dbReference>
<dbReference type="Proteomes" id="UP000070700">
    <property type="component" value="Unassembled WGS sequence"/>
</dbReference>
<organism evidence="15 16">
    <name type="scientific">Mollisia scopiformis</name>
    <name type="common">Conifer needle endophyte fungus</name>
    <name type="synonym">Phialocephala scopiformis</name>
    <dbReference type="NCBI Taxonomy" id="149040"/>
    <lineage>
        <taxon>Eukaryota</taxon>
        <taxon>Fungi</taxon>
        <taxon>Dikarya</taxon>
        <taxon>Ascomycota</taxon>
        <taxon>Pezizomycotina</taxon>
        <taxon>Leotiomycetes</taxon>
        <taxon>Helotiales</taxon>
        <taxon>Mollisiaceae</taxon>
        <taxon>Mollisia</taxon>
    </lineage>
</organism>
<proteinExistence type="inferred from homology"/>
<keyword evidence="6" id="KW-0146">Chitin degradation</keyword>
<dbReference type="Pfam" id="PF00734">
    <property type="entry name" value="CBM_1"/>
    <property type="match status" value="1"/>
</dbReference>
<evidence type="ECO:0000313" key="15">
    <source>
        <dbReference type="EMBL" id="KUJ23912.1"/>
    </source>
</evidence>
<dbReference type="GO" id="GO:0005576">
    <property type="term" value="C:extracellular region"/>
    <property type="evidence" value="ECO:0007669"/>
    <property type="project" value="InterPro"/>
</dbReference>
<comment type="catalytic activity">
    <reaction evidence="1">
        <text>Random endo-hydrolysis of N-acetyl-beta-D-glucosaminide (1-&gt;4)-beta-linkages in chitin and chitodextrins.</text>
        <dbReference type="EC" id="3.2.1.14"/>
    </reaction>
</comment>
<dbReference type="InterPro" id="IPR050542">
    <property type="entry name" value="Glycosyl_Hydrlase18_Chitinase"/>
</dbReference>
<dbReference type="GO" id="GO:0008843">
    <property type="term" value="F:endochitinase activity"/>
    <property type="evidence" value="ECO:0007669"/>
    <property type="project" value="UniProtKB-EC"/>
</dbReference>
<keyword evidence="8 11" id="KW-0326">Glycosidase</keyword>
<evidence type="ECO:0000256" key="2">
    <source>
        <dbReference type="ARBA" id="ARBA00012729"/>
    </source>
</evidence>
<evidence type="ECO:0000256" key="6">
    <source>
        <dbReference type="ARBA" id="ARBA00023024"/>
    </source>
</evidence>
<dbReference type="EMBL" id="KQ947404">
    <property type="protein sequence ID" value="KUJ23912.1"/>
    <property type="molecule type" value="Genomic_DNA"/>
</dbReference>
<evidence type="ECO:0000313" key="16">
    <source>
        <dbReference type="Proteomes" id="UP000070700"/>
    </source>
</evidence>
<dbReference type="Gene3D" id="3.20.20.80">
    <property type="entry name" value="Glycosidases"/>
    <property type="match status" value="1"/>
</dbReference>
<evidence type="ECO:0000256" key="9">
    <source>
        <dbReference type="ARBA" id="ARBA00023326"/>
    </source>
</evidence>
<dbReference type="PANTHER" id="PTHR45708">
    <property type="entry name" value="ENDOCHITINASE"/>
    <property type="match status" value="1"/>
</dbReference>
<dbReference type="InterPro" id="IPR017853">
    <property type="entry name" value="GH"/>
</dbReference>
<gene>
    <name evidence="15" type="ORF">LY89DRAFT_6070</name>
</gene>
<keyword evidence="4 12" id="KW-0732">Signal</keyword>
<reference evidence="15 16" key="1">
    <citation type="submission" date="2015-10" db="EMBL/GenBank/DDBJ databases">
        <title>Full genome of DAOMC 229536 Phialocephala scopiformis, a fungal endophyte of spruce producing the potent anti-insectan compound rugulosin.</title>
        <authorList>
            <consortium name="DOE Joint Genome Institute"/>
            <person name="Walker A.K."/>
            <person name="Frasz S.L."/>
            <person name="Seifert K.A."/>
            <person name="Miller J.D."/>
            <person name="Mondo S.J."/>
            <person name="Labutti K."/>
            <person name="Lipzen A."/>
            <person name="Dockter R."/>
            <person name="Kennedy M."/>
            <person name="Grigoriev I.V."/>
            <person name="Spatafora J.W."/>
        </authorList>
    </citation>
    <scope>NUCLEOTIDE SEQUENCE [LARGE SCALE GENOMIC DNA]</scope>
    <source>
        <strain evidence="15 16">CBS 120377</strain>
    </source>
</reference>
<dbReference type="EC" id="3.2.1.14" evidence="2"/>
<dbReference type="FunFam" id="3.20.20.80:FF:000145">
    <property type="entry name" value="Class III chitinase, putative"/>
    <property type="match status" value="1"/>
</dbReference>
<evidence type="ECO:0000256" key="5">
    <source>
        <dbReference type="ARBA" id="ARBA00022801"/>
    </source>
</evidence>
<dbReference type="InParanoid" id="A0A194XW18"/>
<dbReference type="GO" id="GO:0008061">
    <property type="term" value="F:chitin binding"/>
    <property type="evidence" value="ECO:0007669"/>
    <property type="project" value="UniProtKB-KW"/>
</dbReference>
<dbReference type="CDD" id="cd02877">
    <property type="entry name" value="GH18_hevamine_XipI_class_III"/>
    <property type="match status" value="1"/>
</dbReference>
<dbReference type="RefSeq" id="XP_018078267.1">
    <property type="nucleotide sequence ID" value="XM_018210438.1"/>
</dbReference>
<dbReference type="AlphaFoldDB" id="A0A194XW18"/>
<keyword evidence="3" id="KW-0147">Chitin-binding</keyword>
<feature type="chain" id="PRO_5008268682" description="chitinase" evidence="12">
    <location>
        <begin position="23"/>
        <end position="411"/>
    </location>
</feature>
<evidence type="ECO:0000256" key="7">
    <source>
        <dbReference type="ARBA" id="ARBA00023277"/>
    </source>
</evidence>
<evidence type="ECO:0000256" key="4">
    <source>
        <dbReference type="ARBA" id="ARBA00022729"/>
    </source>
</evidence>
<evidence type="ECO:0000259" key="13">
    <source>
        <dbReference type="PROSITE" id="PS51164"/>
    </source>
</evidence>
<dbReference type="OrthoDB" id="6020543at2759"/>
<keyword evidence="5 11" id="KW-0378">Hydrolase</keyword>
<keyword evidence="16" id="KW-1185">Reference proteome</keyword>
<sequence>MHSTSILGFFGGLLLSLPTAYAGFSSSSSTNVAVYWGQNSYGQGTGSLAQQRLSYYCANSDFNIIPLAFLITIADPSLNFANAGNNCTAISGSNLFSCPQLEEDIATCQSTYGKTILLSVGGSTYTEGGFSTSAAAVSAATNIWSIFGPNTGANVPRPFGDSVIDGFDFDFESTVSNMPAFANQLRSLMTTSTASTGKQYLLTAAPQCPYPDSADNPMLAGTVSFDAIWVQFYNNYCGLNSYVSGTTTQNNFNFATWDNWAKTVSLNPNVKVFLGIPGNTGAAGSGYESGSTLASIIAYSKTFSSFGGVMIWDMSQVYANSGFLASVASDLGQAAATTTTGTVVKTTTTATTLSTVTTKSSTTTTTSSAVSTTTGTVNQWNQCGGEGWTGGTVCVAPYVCTYLSVWYSQCE</sequence>
<accession>A0A194XW18</accession>
<dbReference type="SUPFAM" id="SSF51445">
    <property type="entry name" value="(Trans)glycosidases"/>
    <property type="match status" value="1"/>
</dbReference>
<dbReference type="GO" id="GO:0000272">
    <property type="term" value="P:polysaccharide catabolic process"/>
    <property type="evidence" value="ECO:0007669"/>
    <property type="project" value="UniProtKB-KW"/>
</dbReference>
<dbReference type="SUPFAM" id="SSF57180">
    <property type="entry name" value="Cellulose-binding domain"/>
    <property type="match status" value="1"/>
</dbReference>
<dbReference type="InterPro" id="IPR001579">
    <property type="entry name" value="Glyco_hydro_18_chit_AS"/>
</dbReference>
<dbReference type="GO" id="GO:0006032">
    <property type="term" value="P:chitin catabolic process"/>
    <property type="evidence" value="ECO:0007669"/>
    <property type="project" value="UniProtKB-KW"/>
</dbReference>
<evidence type="ECO:0000256" key="8">
    <source>
        <dbReference type="ARBA" id="ARBA00023295"/>
    </source>
</evidence>
<dbReference type="Pfam" id="PF00704">
    <property type="entry name" value="Glyco_hydro_18"/>
    <property type="match status" value="1"/>
</dbReference>
<keyword evidence="9" id="KW-0624">Polysaccharide degradation</keyword>
<keyword evidence="7" id="KW-0119">Carbohydrate metabolism</keyword>
<feature type="domain" description="CBM1" evidence="13">
    <location>
        <begin position="375"/>
        <end position="411"/>
    </location>
</feature>
<name>A0A194XW18_MOLSC</name>
<dbReference type="PROSITE" id="PS51910">
    <property type="entry name" value="GH18_2"/>
    <property type="match status" value="1"/>
</dbReference>
<dbReference type="InterPro" id="IPR000254">
    <property type="entry name" value="CBD"/>
</dbReference>
<dbReference type="KEGG" id="psco:LY89DRAFT_6070"/>
<dbReference type="InterPro" id="IPR035971">
    <property type="entry name" value="CBD_sf"/>
</dbReference>
<evidence type="ECO:0000256" key="11">
    <source>
        <dbReference type="RuleBase" id="RU000489"/>
    </source>
</evidence>
<evidence type="ECO:0000256" key="3">
    <source>
        <dbReference type="ARBA" id="ARBA00022669"/>
    </source>
</evidence>
<comment type="similarity">
    <text evidence="10">Belongs to the glycosyl hydrolase 18 family. Chitinase class III subfamily.</text>
</comment>